<keyword evidence="2" id="KW-0276">Fatty acid metabolism</keyword>
<evidence type="ECO:0000313" key="7">
    <source>
        <dbReference type="Proteomes" id="UP000526942"/>
    </source>
</evidence>
<feature type="domain" description="Acyl-CoA thioester hydrolase/bile acid-CoA amino acid N-acetyltransferase" evidence="4">
    <location>
        <begin position="16"/>
        <end position="142"/>
    </location>
</feature>
<dbReference type="AlphaFoldDB" id="A0A7L0F7K4"/>
<dbReference type="InterPro" id="IPR016662">
    <property type="entry name" value="Acyl-CoA_thioEstase_long-chain"/>
</dbReference>
<dbReference type="GO" id="GO:0006637">
    <property type="term" value="P:acyl-CoA metabolic process"/>
    <property type="evidence" value="ECO:0007669"/>
    <property type="project" value="InterPro"/>
</dbReference>
<comment type="caution">
    <text evidence="6">The sequence shown here is derived from an EMBL/GenBank/DDBJ whole genome shotgun (WGS) entry which is preliminary data.</text>
</comment>
<dbReference type="InterPro" id="IPR006862">
    <property type="entry name" value="Thio_Ohase/aa_AcTrfase"/>
</dbReference>
<dbReference type="FunFam" id="3.40.50.1820:FF:000024">
    <property type="entry name" value="acyl-coenzyme A thioesterase 4"/>
    <property type="match status" value="1"/>
</dbReference>
<evidence type="ECO:0000259" key="4">
    <source>
        <dbReference type="Pfam" id="PF04775"/>
    </source>
</evidence>
<feature type="active site" description="Charge relay system" evidence="3">
    <location>
        <position position="233"/>
    </location>
</feature>
<dbReference type="InterPro" id="IPR014940">
    <property type="entry name" value="BAAT_C"/>
</dbReference>
<dbReference type="PANTHER" id="PTHR10824:SF17">
    <property type="entry name" value="ACYL-COENZYME A THIOESTERASE 6"/>
    <property type="match status" value="1"/>
</dbReference>
<dbReference type="SUPFAM" id="SSF53474">
    <property type="entry name" value="alpha/beta-Hydrolases"/>
    <property type="match status" value="1"/>
</dbReference>
<dbReference type="GO" id="GO:0006631">
    <property type="term" value="P:fatty acid metabolic process"/>
    <property type="evidence" value="ECO:0007669"/>
    <property type="project" value="UniProtKB-KW"/>
</dbReference>
<feature type="active site" description="Charge relay system" evidence="3">
    <location>
        <position position="327"/>
    </location>
</feature>
<dbReference type="EMBL" id="VXAM01000133">
    <property type="protein sequence ID" value="NXJ91138.1"/>
    <property type="molecule type" value="Genomic_DNA"/>
</dbReference>
<evidence type="ECO:0000259" key="5">
    <source>
        <dbReference type="Pfam" id="PF08840"/>
    </source>
</evidence>
<dbReference type="OrthoDB" id="6347013at2759"/>
<dbReference type="InterPro" id="IPR042490">
    <property type="entry name" value="Thio_Ohase/BAAT_N"/>
</dbReference>
<dbReference type="Gene3D" id="2.60.40.2240">
    <property type="entry name" value="Acyl-CoA thioester hydrolase/BAAT N-terminal domain"/>
    <property type="match status" value="1"/>
</dbReference>
<accession>A0A7L0F7K4</accession>
<name>A0A7L0F7K4_CORCN</name>
<evidence type="ECO:0000256" key="1">
    <source>
        <dbReference type="ARBA" id="ARBA00006538"/>
    </source>
</evidence>
<dbReference type="Pfam" id="PF04775">
    <property type="entry name" value="Bile_Hydr_Trans"/>
    <property type="match status" value="1"/>
</dbReference>
<sequence>VAPSVHISPAARSLFDQPLAIAVQGLGPRQQVTLRSSLRDETGELFQACARYQAGDDGELDLARCPALPGGSFSGLEPMGLLWALQPQKPFWCMVKKDVQRPVHLQLEVFEGHGDPSGRLLAQAQHERRFLRDGVQRVPVREGRIRATLFLPPGEDSFPGIIDIHGLGRGLLEHRASLLANHGFATLALAYYQYEDLPQDPTELHLEYFEEAVNYMLQHPQVKGPGVGLLGYSKGADLSLAMAAFLKNITAVASLNGPVAITAIPLCYKDKTIPPLPIDEQQVKVIDSNIFDCSDVLIDPFQAPGKQSLIPLEKAEAQLLFIVGQDDHIIKSEYYATEACKYLQAQGKGNFRILSYPGTGHCIDPPFFPLYPIGNHPIFHKRSVLGGELGAYSKAQVHAWPQIQAFFNKYL</sequence>
<gene>
    <name evidence="6" type="primary">Acot5_1</name>
    <name evidence="6" type="ORF">CORCON_R04777</name>
</gene>
<comment type="similarity">
    <text evidence="1">Belongs to the C/M/P thioester hydrolase family.</text>
</comment>
<dbReference type="Pfam" id="PF08840">
    <property type="entry name" value="BAAT_C"/>
    <property type="match status" value="1"/>
</dbReference>
<feature type="non-terminal residue" evidence="6">
    <location>
        <position position="411"/>
    </location>
</feature>
<protein>
    <submittedName>
        <fullName evidence="6">ACOT5 thioesterase</fullName>
    </submittedName>
</protein>
<organism evidence="6 7">
    <name type="scientific">Corythaixoides concolor</name>
    <name type="common">Grey go-away-bird</name>
    <dbReference type="NCBI Taxonomy" id="103956"/>
    <lineage>
        <taxon>Eukaryota</taxon>
        <taxon>Metazoa</taxon>
        <taxon>Chordata</taxon>
        <taxon>Craniata</taxon>
        <taxon>Vertebrata</taxon>
        <taxon>Euteleostomi</taxon>
        <taxon>Archelosauria</taxon>
        <taxon>Archosauria</taxon>
        <taxon>Dinosauria</taxon>
        <taxon>Saurischia</taxon>
        <taxon>Theropoda</taxon>
        <taxon>Coelurosauria</taxon>
        <taxon>Aves</taxon>
        <taxon>Neognathae</taxon>
        <taxon>Neoaves</taxon>
        <taxon>Otidimorphae</taxon>
        <taxon>Musophagiformes</taxon>
        <taxon>Musophagidae</taxon>
        <taxon>Corythaixoides</taxon>
    </lineage>
</organism>
<reference evidence="6 7" key="1">
    <citation type="submission" date="2019-09" db="EMBL/GenBank/DDBJ databases">
        <title>Bird 10,000 Genomes (B10K) Project - Family phase.</title>
        <authorList>
            <person name="Zhang G."/>
        </authorList>
    </citation>
    <scope>NUCLEOTIDE SEQUENCE [LARGE SCALE GENOMIC DNA]</scope>
    <source>
        <strain evidence="6">B10K-DU-011-20</strain>
        <tissue evidence="6">Muscle</tissue>
    </source>
</reference>
<dbReference type="FunFam" id="2.60.40.2240:FF:000001">
    <property type="entry name" value="acyl-coenzyme A thioesterase 4"/>
    <property type="match status" value="1"/>
</dbReference>
<evidence type="ECO:0000256" key="3">
    <source>
        <dbReference type="PIRSR" id="PIRSR016521-1"/>
    </source>
</evidence>
<evidence type="ECO:0000256" key="2">
    <source>
        <dbReference type="ARBA" id="ARBA00022832"/>
    </source>
</evidence>
<dbReference type="Proteomes" id="UP000526942">
    <property type="component" value="Unassembled WGS sequence"/>
</dbReference>
<feature type="non-terminal residue" evidence="6">
    <location>
        <position position="1"/>
    </location>
</feature>
<dbReference type="Gene3D" id="3.40.50.1820">
    <property type="entry name" value="alpha/beta hydrolase"/>
    <property type="match status" value="1"/>
</dbReference>
<keyword evidence="7" id="KW-1185">Reference proteome</keyword>
<dbReference type="PIRSF" id="PIRSF016521">
    <property type="entry name" value="Acyl-CoA_hydro"/>
    <property type="match status" value="1"/>
</dbReference>
<dbReference type="GO" id="GO:0047617">
    <property type="term" value="F:fatty acyl-CoA hydrolase activity"/>
    <property type="evidence" value="ECO:0007669"/>
    <property type="project" value="TreeGrafter"/>
</dbReference>
<feature type="active site" description="Charge relay system" evidence="3">
    <location>
        <position position="361"/>
    </location>
</feature>
<evidence type="ECO:0000313" key="6">
    <source>
        <dbReference type="EMBL" id="NXJ91138.1"/>
    </source>
</evidence>
<feature type="domain" description="BAAT/Acyl-CoA thioester hydrolase C-terminal" evidence="5">
    <location>
        <begin position="205"/>
        <end position="411"/>
    </location>
</feature>
<dbReference type="PANTHER" id="PTHR10824">
    <property type="entry name" value="ACYL-COENZYME A THIOESTERASE-RELATED"/>
    <property type="match status" value="1"/>
</dbReference>
<proteinExistence type="inferred from homology"/>
<dbReference type="InterPro" id="IPR029058">
    <property type="entry name" value="AB_hydrolase_fold"/>
</dbReference>
<keyword evidence="2" id="KW-0443">Lipid metabolism</keyword>